<keyword evidence="1" id="KW-1133">Transmembrane helix</keyword>
<evidence type="ECO:0000313" key="4">
    <source>
        <dbReference type="Proteomes" id="UP000652761"/>
    </source>
</evidence>
<sequence length="228" mass="24221">MEASKCLRLGRIHVSSRAKVWIIVGIGVAGAIILADSTRRRRRRGNAAGSERREDFGAFVERFELLPAPQLPPPAPRHPLSELTFAVSDSFDIKDYVTGFGNPDWKRTHAPASRTAVVVSLLLKHGGTCVGRTVMDELAFGITGENIHMGTPTNPDFPQLMPGGSASGSGVAVAAGLVDFALGTDTVGCVRIPAALCGIFGFRPSHGILSTIGVLMNSRSLETVGKRY</sequence>
<keyword evidence="1" id="KW-0472">Membrane</keyword>
<protein>
    <recommendedName>
        <fullName evidence="2">Amidase domain-containing protein</fullName>
    </recommendedName>
</protein>
<name>A0A843ULL6_COLES</name>
<reference evidence="3" key="1">
    <citation type="submission" date="2017-07" db="EMBL/GenBank/DDBJ databases">
        <title>Taro Niue Genome Assembly and Annotation.</title>
        <authorList>
            <person name="Atibalentja N."/>
            <person name="Keating K."/>
            <person name="Fields C.J."/>
        </authorList>
    </citation>
    <scope>NUCLEOTIDE SEQUENCE</scope>
    <source>
        <strain evidence="3">Niue_2</strain>
        <tissue evidence="3">Leaf</tissue>
    </source>
</reference>
<dbReference type="Gene3D" id="3.90.1300.10">
    <property type="entry name" value="Amidase signature (AS) domain"/>
    <property type="match status" value="1"/>
</dbReference>
<dbReference type="Proteomes" id="UP000652761">
    <property type="component" value="Unassembled WGS sequence"/>
</dbReference>
<dbReference type="PANTHER" id="PTHR46310">
    <property type="entry name" value="AMIDASE 1"/>
    <property type="match status" value="1"/>
</dbReference>
<keyword evidence="4" id="KW-1185">Reference proteome</keyword>
<dbReference type="EMBL" id="NMUH01000526">
    <property type="protein sequence ID" value="MQL80799.1"/>
    <property type="molecule type" value="Genomic_DNA"/>
</dbReference>
<dbReference type="PANTHER" id="PTHR46310:SF4">
    <property type="entry name" value="OUTER ENVELOPE PROTEIN 64, MITOCHONDRIAL"/>
    <property type="match status" value="1"/>
</dbReference>
<organism evidence="3 4">
    <name type="scientific">Colocasia esculenta</name>
    <name type="common">Wild taro</name>
    <name type="synonym">Arum esculentum</name>
    <dbReference type="NCBI Taxonomy" id="4460"/>
    <lineage>
        <taxon>Eukaryota</taxon>
        <taxon>Viridiplantae</taxon>
        <taxon>Streptophyta</taxon>
        <taxon>Embryophyta</taxon>
        <taxon>Tracheophyta</taxon>
        <taxon>Spermatophyta</taxon>
        <taxon>Magnoliopsida</taxon>
        <taxon>Liliopsida</taxon>
        <taxon>Araceae</taxon>
        <taxon>Aroideae</taxon>
        <taxon>Colocasieae</taxon>
        <taxon>Colocasia</taxon>
    </lineage>
</organism>
<keyword evidence="1" id="KW-0812">Transmembrane</keyword>
<feature type="transmembrane region" description="Helical" evidence="1">
    <location>
        <begin position="18"/>
        <end position="35"/>
    </location>
</feature>
<evidence type="ECO:0000259" key="2">
    <source>
        <dbReference type="Pfam" id="PF01425"/>
    </source>
</evidence>
<feature type="domain" description="Amidase" evidence="2">
    <location>
        <begin position="76"/>
        <end position="225"/>
    </location>
</feature>
<evidence type="ECO:0000256" key="1">
    <source>
        <dbReference type="SAM" id="Phobius"/>
    </source>
</evidence>
<dbReference type="SUPFAM" id="SSF75304">
    <property type="entry name" value="Amidase signature (AS) enzymes"/>
    <property type="match status" value="1"/>
</dbReference>
<dbReference type="Pfam" id="PF01425">
    <property type="entry name" value="Amidase"/>
    <property type="match status" value="1"/>
</dbReference>
<comment type="caution">
    <text evidence="3">The sequence shown here is derived from an EMBL/GenBank/DDBJ whole genome shotgun (WGS) entry which is preliminary data.</text>
</comment>
<proteinExistence type="predicted"/>
<gene>
    <name evidence="3" type="ORF">Taro_013250</name>
</gene>
<evidence type="ECO:0000313" key="3">
    <source>
        <dbReference type="EMBL" id="MQL80799.1"/>
    </source>
</evidence>
<accession>A0A843ULL6</accession>
<dbReference type="AlphaFoldDB" id="A0A843ULL6"/>
<dbReference type="InterPro" id="IPR023631">
    <property type="entry name" value="Amidase_dom"/>
</dbReference>
<dbReference type="InterPro" id="IPR036928">
    <property type="entry name" value="AS_sf"/>
</dbReference>
<dbReference type="OrthoDB" id="245563at2759"/>